<dbReference type="OMA" id="QNTHHDI"/>
<feature type="compositionally biased region" description="Polar residues" evidence="1">
    <location>
        <begin position="162"/>
        <end position="181"/>
    </location>
</feature>
<dbReference type="WBParaSite" id="MhA1_Contig384.frz3.gene7">
    <property type="protein sequence ID" value="MhA1_Contig384.frz3.gene7"/>
    <property type="gene ID" value="MhA1_Contig384.frz3.gene7"/>
</dbReference>
<dbReference type="GO" id="GO:0003676">
    <property type="term" value="F:nucleic acid binding"/>
    <property type="evidence" value="ECO:0007669"/>
    <property type="project" value="InterPro"/>
</dbReference>
<reference evidence="5" key="1">
    <citation type="submission" date="2016-11" db="UniProtKB">
        <authorList>
            <consortium name="WormBaseParasite"/>
        </authorList>
    </citation>
    <scope>IDENTIFICATION</scope>
</reference>
<keyword evidence="4" id="KW-1185">Reference proteome</keyword>
<dbReference type="InterPro" id="IPR000467">
    <property type="entry name" value="G_patch_dom"/>
</dbReference>
<dbReference type="GO" id="GO:0006874">
    <property type="term" value="P:intracellular calcium ion homeostasis"/>
    <property type="evidence" value="ECO:0007669"/>
    <property type="project" value="TreeGrafter"/>
</dbReference>
<dbReference type="GO" id="GO:0048471">
    <property type="term" value="C:perinuclear region of cytoplasm"/>
    <property type="evidence" value="ECO:0007669"/>
    <property type="project" value="TreeGrafter"/>
</dbReference>
<dbReference type="InterPro" id="IPR056721">
    <property type="entry name" value="DUF7819"/>
</dbReference>
<accession>A0A1I8BPC7</accession>
<evidence type="ECO:0000313" key="4">
    <source>
        <dbReference type="Proteomes" id="UP000095281"/>
    </source>
</evidence>
<organism evidence="4 5">
    <name type="scientific">Meloidogyne hapla</name>
    <name type="common">Root-knot nematode worm</name>
    <dbReference type="NCBI Taxonomy" id="6305"/>
    <lineage>
        <taxon>Eukaryota</taxon>
        <taxon>Metazoa</taxon>
        <taxon>Ecdysozoa</taxon>
        <taxon>Nematoda</taxon>
        <taxon>Chromadorea</taxon>
        <taxon>Rhabditida</taxon>
        <taxon>Tylenchina</taxon>
        <taxon>Tylenchomorpha</taxon>
        <taxon>Tylenchoidea</taxon>
        <taxon>Meloidogynidae</taxon>
        <taxon>Meloidogyninae</taxon>
        <taxon>Meloidogyne</taxon>
    </lineage>
</organism>
<feature type="compositionally biased region" description="Pro residues" evidence="1">
    <location>
        <begin position="204"/>
        <end position="215"/>
    </location>
</feature>
<sequence>MSSSRISTQRLTLIFFSHRKKMDSIRQMLSRYVPKLYAYASNNAGTINAFSEKLEKLVGVWEGHKYFDDSCFKQLRNPVAVIATEQATVAADQSQLAVEVDKEIGETLGTYAKQHKEYEQHVLTKIATMETQMKEIKDRMEVENKRIKEEEYSTERRRSRFDQQQPNKIPSLFESVNSTSQPMGIPLPQGGPPPLPGGSNFPPRSQPPPPPPPPALDLTPKVPYYELPAGMIVPLVNLEDITYKPLKEKDLRLPHPDPPSESLLREIDRFYSALQFPPPIDCIRDNEGWEMNGLVEHYVKKGEQKNKLEAKLKEEGKTLEDAFTNKYIPPKAPPKSSSRDERSNGSVSPVVKRVKRSRSPTPDERPTFAVPTLPARASISFKIPPQPINRETNKGAQLMTKMGWEGKGLGTKEQGIEEPVSGGEVRDKTEQYRGLGSKPDIYEQYRKQMSTQMAKRIHKLN</sequence>
<dbReference type="Gene3D" id="1.25.40.90">
    <property type="match status" value="1"/>
</dbReference>
<dbReference type="InterPro" id="IPR008942">
    <property type="entry name" value="ENTH_VHS"/>
</dbReference>
<evidence type="ECO:0000313" key="5">
    <source>
        <dbReference type="WBParaSite" id="MhA1_Contig384.frz3.gene7"/>
    </source>
</evidence>
<proteinExistence type="predicted"/>
<dbReference type="Pfam" id="PF25127">
    <property type="entry name" value="DUF7819"/>
    <property type="match status" value="1"/>
</dbReference>
<feature type="compositionally biased region" description="Basic and acidic residues" evidence="1">
    <location>
        <begin position="147"/>
        <end position="156"/>
    </location>
</feature>
<dbReference type="PANTHER" id="PTHR12323:SF0">
    <property type="entry name" value="CALCIUM HOMEOSTASIS ENDOPLASMIC RETICULUM PROTEIN"/>
    <property type="match status" value="1"/>
</dbReference>
<feature type="region of interest" description="Disordered" evidence="1">
    <location>
        <begin position="406"/>
        <end position="430"/>
    </location>
</feature>
<dbReference type="AlphaFoldDB" id="A0A1I8BPC7"/>
<dbReference type="Proteomes" id="UP000095281">
    <property type="component" value="Unplaced"/>
</dbReference>
<feature type="domain" description="G-patch" evidence="2">
    <location>
        <begin position="391"/>
        <end position="440"/>
    </location>
</feature>
<feature type="domain" description="CID" evidence="3">
    <location>
        <begin position="1"/>
        <end position="83"/>
    </location>
</feature>
<protein>
    <submittedName>
        <fullName evidence="5">G-patch domain-containing protein</fullName>
    </submittedName>
</protein>
<evidence type="ECO:0000259" key="3">
    <source>
        <dbReference type="PROSITE" id="PS51391"/>
    </source>
</evidence>
<dbReference type="InterPro" id="IPR006569">
    <property type="entry name" value="CID_dom"/>
</dbReference>
<evidence type="ECO:0000256" key="1">
    <source>
        <dbReference type="SAM" id="MobiDB-lite"/>
    </source>
</evidence>
<dbReference type="Pfam" id="PF01585">
    <property type="entry name" value="G-patch"/>
    <property type="match status" value="1"/>
</dbReference>
<dbReference type="PROSITE" id="PS51391">
    <property type="entry name" value="CID"/>
    <property type="match status" value="1"/>
</dbReference>
<dbReference type="PANTHER" id="PTHR12323">
    <property type="entry name" value="SR-RELATED CTD ASSOCIATED FACTOR 6"/>
    <property type="match status" value="1"/>
</dbReference>
<evidence type="ECO:0000259" key="2">
    <source>
        <dbReference type="PROSITE" id="PS50174"/>
    </source>
</evidence>
<feature type="region of interest" description="Disordered" evidence="1">
    <location>
        <begin position="147"/>
        <end position="219"/>
    </location>
</feature>
<dbReference type="PROSITE" id="PS50174">
    <property type="entry name" value="G_PATCH"/>
    <property type="match status" value="1"/>
</dbReference>
<feature type="region of interest" description="Disordered" evidence="1">
    <location>
        <begin position="322"/>
        <end position="369"/>
    </location>
</feature>
<dbReference type="SMART" id="SM00443">
    <property type="entry name" value="G_patch"/>
    <property type="match status" value="1"/>
</dbReference>
<name>A0A1I8BPC7_MELHA</name>